<dbReference type="Proteomes" id="UP000188268">
    <property type="component" value="Unassembled WGS sequence"/>
</dbReference>
<name>A0A1R3GI89_COCAP</name>
<accession>A0A1R3GI89</accession>
<dbReference type="Gramene" id="OMO57798">
    <property type="protein sequence ID" value="OMO57798"/>
    <property type="gene ID" value="CCACVL1_25683"/>
</dbReference>
<gene>
    <name evidence="1" type="ORF">CCACVL1_25683</name>
</gene>
<sequence length="42" mass="5066">MNCEEAAPLVEKFDDEMLRDRPNLSNEELEKVRDQNFPSWLR</sequence>
<evidence type="ECO:0000313" key="1">
    <source>
        <dbReference type="EMBL" id="OMO57798.1"/>
    </source>
</evidence>
<dbReference type="AlphaFoldDB" id="A0A1R3GI89"/>
<comment type="caution">
    <text evidence="1">The sequence shown here is derived from an EMBL/GenBank/DDBJ whole genome shotgun (WGS) entry which is preliminary data.</text>
</comment>
<feature type="non-terminal residue" evidence="1">
    <location>
        <position position="42"/>
    </location>
</feature>
<reference evidence="1 2" key="1">
    <citation type="submission" date="2013-09" db="EMBL/GenBank/DDBJ databases">
        <title>Corchorus capsularis genome sequencing.</title>
        <authorList>
            <person name="Alam M."/>
            <person name="Haque M.S."/>
            <person name="Islam M.S."/>
            <person name="Emdad E.M."/>
            <person name="Islam M.M."/>
            <person name="Ahmed B."/>
            <person name="Halim A."/>
            <person name="Hossen Q.M.M."/>
            <person name="Hossain M.Z."/>
            <person name="Ahmed R."/>
            <person name="Khan M.M."/>
            <person name="Islam R."/>
            <person name="Rashid M.M."/>
            <person name="Khan S.A."/>
            <person name="Rahman M.S."/>
            <person name="Alam M."/>
        </authorList>
    </citation>
    <scope>NUCLEOTIDE SEQUENCE [LARGE SCALE GENOMIC DNA]</scope>
    <source>
        <strain evidence="2">cv. CVL-1</strain>
        <tissue evidence="1">Whole seedling</tissue>
    </source>
</reference>
<organism evidence="1 2">
    <name type="scientific">Corchorus capsularis</name>
    <name type="common">Jute</name>
    <dbReference type="NCBI Taxonomy" id="210143"/>
    <lineage>
        <taxon>Eukaryota</taxon>
        <taxon>Viridiplantae</taxon>
        <taxon>Streptophyta</taxon>
        <taxon>Embryophyta</taxon>
        <taxon>Tracheophyta</taxon>
        <taxon>Spermatophyta</taxon>
        <taxon>Magnoliopsida</taxon>
        <taxon>eudicotyledons</taxon>
        <taxon>Gunneridae</taxon>
        <taxon>Pentapetalae</taxon>
        <taxon>rosids</taxon>
        <taxon>malvids</taxon>
        <taxon>Malvales</taxon>
        <taxon>Malvaceae</taxon>
        <taxon>Grewioideae</taxon>
        <taxon>Apeibeae</taxon>
        <taxon>Corchorus</taxon>
    </lineage>
</organism>
<evidence type="ECO:0000313" key="2">
    <source>
        <dbReference type="Proteomes" id="UP000188268"/>
    </source>
</evidence>
<keyword evidence="2" id="KW-1185">Reference proteome</keyword>
<dbReference type="EMBL" id="AWWV01014293">
    <property type="protein sequence ID" value="OMO57798.1"/>
    <property type="molecule type" value="Genomic_DNA"/>
</dbReference>
<protein>
    <submittedName>
        <fullName evidence="1">Uncharacterized protein</fullName>
    </submittedName>
</protein>
<proteinExistence type="predicted"/>